<protein>
    <recommendedName>
        <fullName evidence="2">fructose-bisphosphatase</fullName>
        <ecNumber evidence="2">3.1.3.11</ecNumber>
    </recommendedName>
</protein>
<dbReference type="STRING" id="1838285.SCAL_000205"/>
<proteinExistence type="inferred from homology"/>
<evidence type="ECO:0000256" key="2">
    <source>
        <dbReference type="ARBA" id="ARBA00013093"/>
    </source>
</evidence>
<dbReference type="GO" id="GO:0042132">
    <property type="term" value="F:fructose 1,6-bisphosphate 1-phosphatase activity"/>
    <property type="evidence" value="ECO:0007669"/>
    <property type="project" value="UniProtKB-EC"/>
</dbReference>
<accession>A0A1F2PAV2</accession>
<keyword evidence="5" id="KW-0460">Magnesium</keyword>
<comment type="cofactor">
    <cofactor evidence="5">
        <name>Mg(2+)</name>
        <dbReference type="ChEBI" id="CHEBI:18420"/>
    </cofactor>
</comment>
<dbReference type="SUPFAM" id="SSF56655">
    <property type="entry name" value="Carbohydrate phosphatase"/>
    <property type="match status" value="1"/>
</dbReference>
<evidence type="ECO:0000256" key="4">
    <source>
        <dbReference type="ARBA" id="ARBA00038103"/>
    </source>
</evidence>
<evidence type="ECO:0000256" key="3">
    <source>
        <dbReference type="ARBA" id="ARBA00023277"/>
    </source>
</evidence>
<feature type="binding site" evidence="5">
    <location>
        <position position="72"/>
    </location>
    <ligand>
        <name>Mg(2+)</name>
        <dbReference type="ChEBI" id="CHEBI:18420"/>
        <label>1</label>
        <note>catalytic</note>
    </ligand>
</feature>
<keyword evidence="5" id="KW-0479">Metal-binding</keyword>
<dbReference type="Proteomes" id="UP000186940">
    <property type="component" value="Unassembled WGS sequence"/>
</dbReference>
<dbReference type="PRINTS" id="PR00377">
    <property type="entry name" value="IMPHPHTASES"/>
</dbReference>
<evidence type="ECO:0000256" key="1">
    <source>
        <dbReference type="ARBA" id="ARBA00001273"/>
    </source>
</evidence>
<organism evidence="6 7">
    <name type="scientific">Candidatus Syntropharchaeum caldarium</name>
    <dbReference type="NCBI Taxonomy" id="1838285"/>
    <lineage>
        <taxon>Archaea</taxon>
        <taxon>Methanobacteriati</taxon>
        <taxon>Methanobacteriota</taxon>
        <taxon>Stenosarchaea group</taxon>
        <taxon>Methanomicrobia</taxon>
        <taxon>Methanosarcinales</taxon>
        <taxon>ANME-2 cluster</taxon>
        <taxon>Candidatus Syntropharchaeum</taxon>
    </lineage>
</organism>
<keyword evidence="7" id="KW-1185">Reference proteome</keyword>
<dbReference type="Gene3D" id="3.30.540.10">
    <property type="entry name" value="Fructose-1,6-Bisphosphatase, subunit A, domain 1"/>
    <property type="match status" value="1"/>
</dbReference>
<dbReference type="AlphaFoldDB" id="A0A1F2PAV2"/>
<name>A0A1F2PAV2_9EURY</name>
<dbReference type="InterPro" id="IPR000760">
    <property type="entry name" value="Inositol_monophosphatase-like"/>
</dbReference>
<dbReference type="PANTHER" id="PTHR20854">
    <property type="entry name" value="INOSITOL MONOPHOSPHATASE"/>
    <property type="match status" value="1"/>
</dbReference>
<comment type="catalytic activity">
    <reaction evidence="1">
        <text>beta-D-fructose 1,6-bisphosphate + H2O = beta-D-fructose 6-phosphate + phosphate</text>
        <dbReference type="Rhea" id="RHEA:11064"/>
        <dbReference type="ChEBI" id="CHEBI:15377"/>
        <dbReference type="ChEBI" id="CHEBI:32966"/>
        <dbReference type="ChEBI" id="CHEBI:43474"/>
        <dbReference type="ChEBI" id="CHEBI:57634"/>
        <dbReference type="EC" id="3.1.3.11"/>
    </reaction>
</comment>
<comment type="similarity">
    <text evidence="4">Belongs to the inositol monophosphatase superfamily. FBPase class 4 family.</text>
</comment>
<evidence type="ECO:0000313" key="7">
    <source>
        <dbReference type="Proteomes" id="UP000186940"/>
    </source>
</evidence>
<keyword evidence="3" id="KW-0119">Carbohydrate metabolism</keyword>
<reference evidence="6" key="1">
    <citation type="submission" date="2016-05" db="EMBL/GenBank/DDBJ databases">
        <title>Microbial consortia oxidize butane by reversing methanogenesis.</title>
        <authorList>
            <person name="Laso-Perez R."/>
            <person name="Richter M."/>
            <person name="Wegener G."/>
            <person name="Musat F."/>
        </authorList>
    </citation>
    <scope>NUCLEOTIDE SEQUENCE [LARGE SCALE GENOMIC DNA]</scope>
    <source>
        <strain evidence="6">BOX2</strain>
    </source>
</reference>
<dbReference type="Pfam" id="PF00459">
    <property type="entry name" value="Inositol_P"/>
    <property type="match status" value="1"/>
</dbReference>
<evidence type="ECO:0000256" key="5">
    <source>
        <dbReference type="PIRSR" id="PIRSR600760-2"/>
    </source>
</evidence>
<feature type="binding site" evidence="5">
    <location>
        <position position="92"/>
    </location>
    <ligand>
        <name>Mg(2+)</name>
        <dbReference type="ChEBI" id="CHEBI:18420"/>
        <label>1</label>
        <note>catalytic</note>
    </ligand>
</feature>
<dbReference type="GO" id="GO:0006020">
    <property type="term" value="P:inositol metabolic process"/>
    <property type="evidence" value="ECO:0007669"/>
    <property type="project" value="TreeGrafter"/>
</dbReference>
<evidence type="ECO:0000313" key="6">
    <source>
        <dbReference type="EMBL" id="OFV68529.1"/>
    </source>
</evidence>
<dbReference type="EC" id="3.1.3.11" evidence="2"/>
<dbReference type="EMBL" id="LYOS01000001">
    <property type="protein sequence ID" value="OFV68529.1"/>
    <property type="molecule type" value="Genomic_DNA"/>
</dbReference>
<dbReference type="GO" id="GO:0046872">
    <property type="term" value="F:metal ion binding"/>
    <property type="evidence" value="ECO:0007669"/>
    <property type="project" value="UniProtKB-KW"/>
</dbReference>
<gene>
    <name evidence="6" type="ORF">SCAL_000205</name>
</gene>
<dbReference type="GO" id="GO:0007165">
    <property type="term" value="P:signal transduction"/>
    <property type="evidence" value="ECO:0007669"/>
    <property type="project" value="TreeGrafter"/>
</dbReference>
<dbReference type="GO" id="GO:0008934">
    <property type="term" value="F:inositol monophosphate 1-phosphatase activity"/>
    <property type="evidence" value="ECO:0007669"/>
    <property type="project" value="TreeGrafter"/>
</dbReference>
<comment type="caution">
    <text evidence="6">The sequence shown here is derived from an EMBL/GenBank/DDBJ whole genome shotgun (WGS) entry which is preliminary data.</text>
</comment>
<dbReference type="PANTHER" id="PTHR20854:SF4">
    <property type="entry name" value="INOSITOL-1-MONOPHOSPHATASE-RELATED"/>
    <property type="match status" value="1"/>
</dbReference>
<feature type="binding site" evidence="5">
    <location>
        <position position="95"/>
    </location>
    <ligand>
        <name>Mg(2+)</name>
        <dbReference type="ChEBI" id="CHEBI:18420"/>
        <label>1</label>
        <note>catalytic</note>
    </ligand>
</feature>
<dbReference type="Gene3D" id="3.40.190.80">
    <property type="match status" value="1"/>
</dbReference>
<feature type="binding site" evidence="5">
    <location>
        <position position="223"/>
    </location>
    <ligand>
        <name>Mg(2+)</name>
        <dbReference type="ChEBI" id="CHEBI:18420"/>
        <label>1</label>
        <note>catalytic</note>
    </ligand>
</feature>
<sequence length="275" mass="30203">MMKPAGEMREILLKLADAVISNVTDCILHSDDFDKIVMEKSRDVTRKLDMVAEDTLEAYLLEHDLSARIISEELGDRVIPSGEDPAFTLVFDPVDGSTNASRGIPFFCTSIAYAPKVKDVGFDDITIGIVKTAYGRTYHAVRGEGAFLDDKKIDVGHIERDRRKKQIFCIYSYGVNQLPHGILEFGGRNIIRVLGSIAIEMCLLAQGALDGIIEVRDVMNGYDIMASSLILKEAGGILTDTAGEPIRALADVKGISFVGARDEETHDQILRILKG</sequence>